<dbReference type="EMBL" id="MN738832">
    <property type="protein sequence ID" value="QHT38646.1"/>
    <property type="molecule type" value="Genomic_DNA"/>
</dbReference>
<dbReference type="AlphaFoldDB" id="A0A6C0F9W0"/>
<sequence>MIQESMNEHKMSSSDNSYQISKIDSGFNICFSVQNDKLDLVSIFGFPILDILHIVNKDDLIDLYEKEIGMGEISASVQMVFKHLFKDIGLPQFYMNMFFQCEKSDSVIIYKCVPDRILSPLHKDGYNISSHNMHVPIESMVIRCVFPTQQNAICEVCIKLDSTYSKLSQYESMLMSIFKKMFNKVKRFIETSV</sequence>
<accession>A0A6C0F9W0</accession>
<protein>
    <submittedName>
        <fullName evidence="1">Uncharacterized protein</fullName>
    </submittedName>
</protein>
<reference evidence="1" key="1">
    <citation type="journal article" date="2020" name="Nature">
        <title>Giant virus diversity and host interactions through global metagenomics.</title>
        <authorList>
            <person name="Schulz F."/>
            <person name="Roux S."/>
            <person name="Paez-Espino D."/>
            <person name="Jungbluth S."/>
            <person name="Walsh D.A."/>
            <person name="Denef V.J."/>
            <person name="McMahon K.D."/>
            <person name="Konstantinidis K.T."/>
            <person name="Eloe-Fadrosh E.A."/>
            <person name="Kyrpides N.C."/>
            <person name="Woyke T."/>
        </authorList>
    </citation>
    <scope>NUCLEOTIDE SEQUENCE</scope>
    <source>
        <strain evidence="1">GVMAG-S-ERX556106-38</strain>
    </source>
</reference>
<organism evidence="1">
    <name type="scientific">viral metagenome</name>
    <dbReference type="NCBI Taxonomy" id="1070528"/>
    <lineage>
        <taxon>unclassified sequences</taxon>
        <taxon>metagenomes</taxon>
        <taxon>organismal metagenomes</taxon>
    </lineage>
</organism>
<evidence type="ECO:0000313" key="1">
    <source>
        <dbReference type="EMBL" id="QHT38646.1"/>
    </source>
</evidence>
<name>A0A6C0F9W0_9ZZZZ</name>
<proteinExistence type="predicted"/>